<keyword evidence="3" id="KW-1185">Reference proteome</keyword>
<evidence type="ECO:0008006" key="4">
    <source>
        <dbReference type="Google" id="ProtNLM"/>
    </source>
</evidence>
<reference evidence="2 3" key="1">
    <citation type="journal article" date="2019" name="Int. J. Syst. Evol. Microbiol.">
        <title>The Global Catalogue of Microorganisms (GCM) 10K type strain sequencing project: providing services to taxonomists for standard genome sequencing and annotation.</title>
        <authorList>
            <consortium name="The Broad Institute Genomics Platform"/>
            <consortium name="The Broad Institute Genome Sequencing Center for Infectious Disease"/>
            <person name="Wu L."/>
            <person name="Ma J."/>
        </authorList>
    </citation>
    <scope>NUCLEOTIDE SEQUENCE [LARGE SCALE GENOMIC DNA]</scope>
    <source>
        <strain evidence="2 3">CGMCC 1.12563</strain>
    </source>
</reference>
<dbReference type="AlphaFoldDB" id="A0ABD6AQ86"/>
<evidence type="ECO:0000256" key="1">
    <source>
        <dbReference type="SAM" id="MobiDB-lite"/>
    </source>
</evidence>
<sequence length="225" mass="23094">MRRTVVVVALAALVVLAGCSAIDVNRPADNASNESDAPGGPGAPTTDGSDTATTDDTDDTDDTDQAARGETETVTDDAGTAEPTATPVPETLRLTNDGGADYVVAVTVTKGPIEAVKLAKADGSTDVVVLDEQSLDDALTFDTVDVRPVEVVQANTEVEVDPGESLTTDLPGEDRRYVLVEVHVDDEERTVVGATTLSCSVGESVADVSVTVDGDDVDVTSVCAD</sequence>
<dbReference type="PROSITE" id="PS51257">
    <property type="entry name" value="PROKAR_LIPOPROTEIN"/>
    <property type="match status" value="1"/>
</dbReference>
<dbReference type="RefSeq" id="WP_250871737.1">
    <property type="nucleotide sequence ID" value="NZ_JALXFV010000001.1"/>
</dbReference>
<comment type="caution">
    <text evidence="2">The sequence shown here is derived from an EMBL/GenBank/DDBJ whole genome shotgun (WGS) entry which is preliminary data.</text>
</comment>
<organism evidence="2 3">
    <name type="scientific">Halomarina rubra</name>
    <dbReference type="NCBI Taxonomy" id="2071873"/>
    <lineage>
        <taxon>Archaea</taxon>
        <taxon>Methanobacteriati</taxon>
        <taxon>Methanobacteriota</taxon>
        <taxon>Stenosarchaea group</taxon>
        <taxon>Halobacteria</taxon>
        <taxon>Halobacteriales</taxon>
        <taxon>Natronomonadaceae</taxon>
        <taxon>Halomarina</taxon>
    </lineage>
</organism>
<gene>
    <name evidence="2" type="ORF">ACFSBT_00490</name>
</gene>
<feature type="compositionally biased region" description="Acidic residues" evidence="1">
    <location>
        <begin position="53"/>
        <end position="64"/>
    </location>
</feature>
<dbReference type="Proteomes" id="UP001597187">
    <property type="component" value="Unassembled WGS sequence"/>
</dbReference>
<feature type="compositionally biased region" description="Low complexity" evidence="1">
    <location>
        <begin position="80"/>
        <end position="91"/>
    </location>
</feature>
<evidence type="ECO:0000313" key="2">
    <source>
        <dbReference type="EMBL" id="MFD1511752.1"/>
    </source>
</evidence>
<feature type="compositionally biased region" description="Low complexity" evidence="1">
    <location>
        <begin position="35"/>
        <end position="52"/>
    </location>
</feature>
<evidence type="ECO:0000313" key="3">
    <source>
        <dbReference type="Proteomes" id="UP001597187"/>
    </source>
</evidence>
<dbReference type="EMBL" id="JBHUDC010000001">
    <property type="protein sequence ID" value="MFD1511752.1"/>
    <property type="molecule type" value="Genomic_DNA"/>
</dbReference>
<name>A0ABD6AQ86_9EURY</name>
<proteinExistence type="predicted"/>
<feature type="region of interest" description="Disordered" evidence="1">
    <location>
        <begin position="25"/>
        <end position="95"/>
    </location>
</feature>
<protein>
    <recommendedName>
        <fullName evidence="4">DUF4382 domain-containing protein</fullName>
    </recommendedName>
</protein>
<accession>A0ABD6AQ86</accession>